<accession>A0AAD6SKP2</accession>
<reference evidence="1" key="1">
    <citation type="submission" date="2023-03" db="EMBL/GenBank/DDBJ databases">
        <title>Massive genome expansion in bonnet fungi (Mycena s.s.) driven by repeated elements and novel gene families across ecological guilds.</title>
        <authorList>
            <consortium name="Lawrence Berkeley National Laboratory"/>
            <person name="Harder C.B."/>
            <person name="Miyauchi S."/>
            <person name="Viragh M."/>
            <person name="Kuo A."/>
            <person name="Thoen E."/>
            <person name="Andreopoulos B."/>
            <person name="Lu D."/>
            <person name="Skrede I."/>
            <person name="Drula E."/>
            <person name="Henrissat B."/>
            <person name="Morin E."/>
            <person name="Kohler A."/>
            <person name="Barry K."/>
            <person name="LaButti K."/>
            <person name="Morin E."/>
            <person name="Salamov A."/>
            <person name="Lipzen A."/>
            <person name="Mereny Z."/>
            <person name="Hegedus B."/>
            <person name="Baldrian P."/>
            <person name="Stursova M."/>
            <person name="Weitz H."/>
            <person name="Taylor A."/>
            <person name="Grigoriev I.V."/>
            <person name="Nagy L.G."/>
            <person name="Martin F."/>
            <person name="Kauserud H."/>
        </authorList>
    </citation>
    <scope>NUCLEOTIDE SEQUENCE</scope>
    <source>
        <strain evidence="1">CBHHK200</strain>
    </source>
</reference>
<evidence type="ECO:0000313" key="2">
    <source>
        <dbReference type="Proteomes" id="UP001218188"/>
    </source>
</evidence>
<name>A0AAD6SKP2_9AGAR</name>
<comment type="caution">
    <text evidence="1">The sequence shown here is derived from an EMBL/GenBank/DDBJ whole genome shotgun (WGS) entry which is preliminary data.</text>
</comment>
<dbReference type="Proteomes" id="UP001218188">
    <property type="component" value="Unassembled WGS sequence"/>
</dbReference>
<gene>
    <name evidence="1" type="ORF">C8F04DRAFT_963278</name>
</gene>
<evidence type="ECO:0000313" key="1">
    <source>
        <dbReference type="EMBL" id="KAJ7029072.1"/>
    </source>
</evidence>
<sequence length="444" mass="49147">MFIQLVLLHITDISDRYSRSSSLPPEDTLACPPTPEIPVTDTISPPPSPFSCCGVVVDSNIEAGPPGWTFPWHRVIQRGASETQTESFRIEIDGAEVTRAFSKTCLGGIEACAECQKVPRHILELQDLVKDTKPHTNLRFLNYQQLTTRVKDKDTEIRKLRLRCVNLAKKHGNSIKKLTDFRRLAFAVAESNIPRLKQFLSIGLRNGASTRKLVNMLGDAVEGNIPNPRPSTDSRTMDVTLMTYILGGRKLLYALSHANGLPSLCTLRNHMVFTHIMPPIGTLSIADILHNIQAVVLGPRAAAGRTTLCGVNLMIDEVALEERAVHFRHVNSVGGLCWRHSSVVNLVLSTYQSALDLVKSLKEGKVHFAKEMTVVAASCFGESSTYPILALPTCKHVKAPDSRNIYDVVMEAWRSLGAQEKVGRIWSWATDGDMIRRVAGYEAF</sequence>
<organism evidence="1 2">
    <name type="scientific">Mycena alexandri</name>
    <dbReference type="NCBI Taxonomy" id="1745969"/>
    <lineage>
        <taxon>Eukaryota</taxon>
        <taxon>Fungi</taxon>
        <taxon>Dikarya</taxon>
        <taxon>Basidiomycota</taxon>
        <taxon>Agaricomycotina</taxon>
        <taxon>Agaricomycetes</taxon>
        <taxon>Agaricomycetidae</taxon>
        <taxon>Agaricales</taxon>
        <taxon>Marasmiineae</taxon>
        <taxon>Mycenaceae</taxon>
        <taxon>Mycena</taxon>
    </lineage>
</organism>
<keyword evidence="2" id="KW-1185">Reference proteome</keyword>
<dbReference type="AlphaFoldDB" id="A0AAD6SKP2"/>
<proteinExistence type="predicted"/>
<protein>
    <submittedName>
        <fullName evidence="1">Uncharacterized protein</fullName>
    </submittedName>
</protein>
<dbReference type="EMBL" id="JARJCM010000105">
    <property type="protein sequence ID" value="KAJ7029072.1"/>
    <property type="molecule type" value="Genomic_DNA"/>
</dbReference>